<gene>
    <name evidence="2" type="ORF">K458DRAFT_157273</name>
</gene>
<evidence type="ECO:0000256" key="1">
    <source>
        <dbReference type="SAM" id="MobiDB-lite"/>
    </source>
</evidence>
<reference evidence="2" key="1">
    <citation type="journal article" date="2020" name="Stud. Mycol.">
        <title>101 Dothideomycetes genomes: a test case for predicting lifestyles and emergence of pathogens.</title>
        <authorList>
            <person name="Haridas S."/>
            <person name="Albert R."/>
            <person name="Binder M."/>
            <person name="Bloem J."/>
            <person name="Labutti K."/>
            <person name="Salamov A."/>
            <person name="Andreopoulos B."/>
            <person name="Baker S."/>
            <person name="Barry K."/>
            <person name="Bills G."/>
            <person name="Bluhm B."/>
            <person name="Cannon C."/>
            <person name="Castanera R."/>
            <person name="Culley D."/>
            <person name="Daum C."/>
            <person name="Ezra D."/>
            <person name="Gonzalez J."/>
            <person name="Henrissat B."/>
            <person name="Kuo A."/>
            <person name="Liang C."/>
            <person name="Lipzen A."/>
            <person name="Lutzoni F."/>
            <person name="Magnuson J."/>
            <person name="Mondo S."/>
            <person name="Nolan M."/>
            <person name="Ohm R."/>
            <person name="Pangilinan J."/>
            <person name="Park H.-J."/>
            <person name="Ramirez L."/>
            <person name="Alfaro M."/>
            <person name="Sun H."/>
            <person name="Tritt A."/>
            <person name="Yoshinaga Y."/>
            <person name="Zwiers L.-H."/>
            <person name="Turgeon B."/>
            <person name="Goodwin S."/>
            <person name="Spatafora J."/>
            <person name="Crous P."/>
            <person name="Grigoriev I."/>
        </authorList>
    </citation>
    <scope>NUCLEOTIDE SEQUENCE</scope>
    <source>
        <strain evidence="2">CBS 122367</strain>
    </source>
</reference>
<feature type="compositionally biased region" description="Basic residues" evidence="1">
    <location>
        <begin position="89"/>
        <end position="107"/>
    </location>
</feature>
<keyword evidence="3" id="KW-1185">Reference proteome</keyword>
<accession>A0A6G1II84</accession>
<name>A0A6G1II84_9PLEO</name>
<organism evidence="2 3">
    <name type="scientific">Lentithecium fluviatile CBS 122367</name>
    <dbReference type="NCBI Taxonomy" id="1168545"/>
    <lineage>
        <taxon>Eukaryota</taxon>
        <taxon>Fungi</taxon>
        <taxon>Dikarya</taxon>
        <taxon>Ascomycota</taxon>
        <taxon>Pezizomycotina</taxon>
        <taxon>Dothideomycetes</taxon>
        <taxon>Pleosporomycetidae</taxon>
        <taxon>Pleosporales</taxon>
        <taxon>Massarineae</taxon>
        <taxon>Lentitheciaceae</taxon>
        <taxon>Lentithecium</taxon>
    </lineage>
</organism>
<dbReference type="AlphaFoldDB" id="A0A6G1II84"/>
<protein>
    <submittedName>
        <fullName evidence="2">Uncharacterized protein</fullName>
    </submittedName>
</protein>
<dbReference type="Proteomes" id="UP000799291">
    <property type="component" value="Unassembled WGS sequence"/>
</dbReference>
<feature type="region of interest" description="Disordered" evidence="1">
    <location>
        <begin position="39"/>
        <end position="107"/>
    </location>
</feature>
<proteinExistence type="predicted"/>
<feature type="compositionally biased region" description="Basic residues" evidence="1">
    <location>
        <begin position="73"/>
        <end position="82"/>
    </location>
</feature>
<sequence>MLRLDWGLWQADGGEMTGDELHAKVRAGRTAVHIATAKRYKSHLHPQSCPSPPPASQPAHRSNQPSAPAFKPPTHHYHHHYHHEVLPHPHPRRPRHRRHRRPHRPRKAHLRLHHPLRKQRLLGHNLHQVLHHHLCDVRGAHAAGQYQCPSELRQARWRSEPFQLQAVQDDELPA</sequence>
<dbReference type="EMBL" id="MU005620">
    <property type="protein sequence ID" value="KAF2677661.1"/>
    <property type="molecule type" value="Genomic_DNA"/>
</dbReference>
<evidence type="ECO:0000313" key="3">
    <source>
        <dbReference type="Proteomes" id="UP000799291"/>
    </source>
</evidence>
<evidence type="ECO:0000313" key="2">
    <source>
        <dbReference type="EMBL" id="KAF2677661.1"/>
    </source>
</evidence>